<feature type="signal peptide" evidence="1">
    <location>
        <begin position="1"/>
        <end position="25"/>
    </location>
</feature>
<accession>A0AAD8PFV7</accession>
<dbReference type="PANTHER" id="PTHR45184">
    <property type="entry name" value="DNAJ PROTEIN ERDJ3A"/>
    <property type="match status" value="1"/>
</dbReference>
<dbReference type="Proteomes" id="UP001230268">
    <property type="component" value="Unassembled WGS sequence"/>
</dbReference>
<dbReference type="EMBL" id="JAVEPI010000001">
    <property type="protein sequence ID" value="KAK1444602.1"/>
    <property type="molecule type" value="Genomic_DNA"/>
</dbReference>
<keyword evidence="4" id="KW-1185">Reference proteome</keyword>
<dbReference type="CDD" id="cd02947">
    <property type="entry name" value="TRX_family"/>
    <property type="match status" value="1"/>
</dbReference>
<evidence type="ECO:0000313" key="3">
    <source>
        <dbReference type="EMBL" id="KAK1444602.1"/>
    </source>
</evidence>
<evidence type="ECO:0000259" key="2">
    <source>
        <dbReference type="Pfam" id="PF00085"/>
    </source>
</evidence>
<dbReference type="SUPFAM" id="SSF52833">
    <property type="entry name" value="Thioredoxin-like"/>
    <property type="match status" value="2"/>
</dbReference>
<dbReference type="InterPro" id="IPR052842">
    <property type="entry name" value="ER_Co-chaperone"/>
</dbReference>
<comment type="caution">
    <text evidence="3">The sequence shown here is derived from an EMBL/GenBank/DDBJ whole genome shotgun (WGS) entry which is preliminary data.</text>
</comment>
<dbReference type="AlphaFoldDB" id="A0AAD8PFV7"/>
<protein>
    <recommendedName>
        <fullName evidence="2">Thioredoxin domain-containing protein</fullName>
    </recommendedName>
</protein>
<feature type="domain" description="Thioredoxin" evidence="2">
    <location>
        <begin position="185"/>
        <end position="246"/>
    </location>
</feature>
<evidence type="ECO:0000256" key="1">
    <source>
        <dbReference type="SAM" id="SignalP"/>
    </source>
</evidence>
<dbReference type="Pfam" id="PF00085">
    <property type="entry name" value="Thioredoxin"/>
    <property type="match status" value="1"/>
</dbReference>
<keyword evidence="1" id="KW-0732">Signal</keyword>
<dbReference type="InterPro" id="IPR036249">
    <property type="entry name" value="Thioredoxin-like_sf"/>
</dbReference>
<dbReference type="Gene3D" id="3.40.30.10">
    <property type="entry name" value="Glutaredoxin"/>
    <property type="match status" value="2"/>
</dbReference>
<evidence type="ECO:0000313" key="4">
    <source>
        <dbReference type="Proteomes" id="UP001230268"/>
    </source>
</evidence>
<dbReference type="InterPro" id="IPR013766">
    <property type="entry name" value="Thioredoxin_domain"/>
</dbReference>
<reference evidence="3" key="1">
    <citation type="submission" date="2023-08" db="EMBL/GenBank/DDBJ databases">
        <title>Draft sequence of the Babesia gibsoni genome.</title>
        <authorList>
            <person name="Yamagishi J.Y."/>
            <person name="Xuan X.X."/>
        </authorList>
    </citation>
    <scope>NUCLEOTIDE SEQUENCE</scope>
    <source>
        <strain evidence="3">Azabu</strain>
    </source>
</reference>
<organism evidence="3 4">
    <name type="scientific">Babesia gibsoni</name>
    <dbReference type="NCBI Taxonomy" id="33632"/>
    <lineage>
        <taxon>Eukaryota</taxon>
        <taxon>Sar</taxon>
        <taxon>Alveolata</taxon>
        <taxon>Apicomplexa</taxon>
        <taxon>Aconoidasida</taxon>
        <taxon>Piroplasmida</taxon>
        <taxon>Babesiidae</taxon>
        <taxon>Babesia</taxon>
    </lineage>
</organism>
<sequence length="414" mass="46319">MNFIGLRCFLGVAALLGLALSAAEASLLVDPMQHELQVGKDSTFVSKIMVARQTTATAAFFYTPSDGNIKKLIDNELDVVCRELKGIYAIVAMDCSVKSHKSICESELGKGYTTPVLRVYPKLPIPAYNYGGNMVKDAIKRELVKHVASVVHVIKPGKMPEFLGSFETMPKAVLFSDKPAPNYMFKALSTAMDKKLLLGFVNVTENADLKSQYKVNKVPHLIVIKPDSKVDRFSGTFDYQSMFEWLNVYSETFLLGSGYASPDGKGNKNKAWKFDQLPQLTLESHMDICFNKSHGFCVIYLSKGDIAAKERQMLLDLSAQYKGQFVGKWMWMNVEVERDFANELQIPGKLPSVVIFNPKKRLRYFLFGGTDAVTKKDIESMLEKVLGGDARFTLVKGDKIPPFASMDEHRKDEL</sequence>
<gene>
    <name evidence="3" type="ORF">BgAZ_105080</name>
</gene>
<dbReference type="PANTHER" id="PTHR45184:SF1">
    <property type="entry name" value="DNAJ PROTEIN ERDJ3A"/>
    <property type="match status" value="1"/>
</dbReference>
<feature type="chain" id="PRO_5041981207" description="Thioredoxin domain-containing protein" evidence="1">
    <location>
        <begin position="26"/>
        <end position="414"/>
    </location>
</feature>
<proteinExistence type="predicted"/>
<name>A0AAD8PFV7_BABGI</name>